<dbReference type="SUPFAM" id="SSF109854">
    <property type="entry name" value="DinB/YfiT-like putative metalloenzymes"/>
    <property type="match status" value="1"/>
</dbReference>
<dbReference type="STRING" id="745820.SAMN04488053_108112"/>
<gene>
    <name evidence="2" type="ORF">SAMN04488053_108112</name>
</gene>
<reference evidence="3" key="1">
    <citation type="submission" date="2016-10" db="EMBL/GenBank/DDBJ databases">
        <authorList>
            <person name="Varghese N."/>
            <person name="Submissions S."/>
        </authorList>
    </citation>
    <scope>NUCLEOTIDE SEQUENCE [LARGE SCALE GENOMIC DNA]</scope>
    <source>
        <strain evidence="3">CGMCC 1.10369</strain>
    </source>
</reference>
<dbReference type="EMBL" id="FNIL01000008">
    <property type="protein sequence ID" value="SDO18829.1"/>
    <property type="molecule type" value="Genomic_DNA"/>
</dbReference>
<name>A0A1H0HHZ1_9BACI</name>
<dbReference type="InterPro" id="IPR024775">
    <property type="entry name" value="DinB-like"/>
</dbReference>
<dbReference type="InterPro" id="IPR034660">
    <property type="entry name" value="DinB/YfiT-like"/>
</dbReference>
<evidence type="ECO:0000259" key="1">
    <source>
        <dbReference type="Pfam" id="PF12867"/>
    </source>
</evidence>
<feature type="domain" description="DinB-like" evidence="1">
    <location>
        <begin position="24"/>
        <end position="143"/>
    </location>
</feature>
<sequence>MSKVTAPLENMKSFTEKLKMENNNVLNIPVKPGKWSTREIIGHLYYWDSYISESIVPFLNQGRTLPPFPNHNVFNRAAVAALEGRSAGRIIDSFIEGRIRLIEQLEAAGHAAEVKLQGAEETLTVHKIINIFSSHDSHHQKQIEEFLETYSDRG</sequence>
<keyword evidence="3" id="KW-1185">Reference proteome</keyword>
<dbReference type="Gene3D" id="1.20.120.450">
    <property type="entry name" value="dinb family like domain"/>
    <property type="match status" value="1"/>
</dbReference>
<dbReference type="AlphaFoldDB" id="A0A1H0HHZ1"/>
<organism evidence="2 3">
    <name type="scientific">Alkalicoccus daliensis</name>
    <dbReference type="NCBI Taxonomy" id="745820"/>
    <lineage>
        <taxon>Bacteria</taxon>
        <taxon>Bacillati</taxon>
        <taxon>Bacillota</taxon>
        <taxon>Bacilli</taxon>
        <taxon>Bacillales</taxon>
        <taxon>Bacillaceae</taxon>
        <taxon>Alkalicoccus</taxon>
    </lineage>
</organism>
<proteinExistence type="predicted"/>
<dbReference type="RefSeq" id="WP_090843336.1">
    <property type="nucleotide sequence ID" value="NZ_FNIL01000008.1"/>
</dbReference>
<protein>
    <submittedName>
        <fullName evidence="2">DinB superfamily protein</fullName>
    </submittedName>
</protein>
<dbReference type="Proteomes" id="UP000198778">
    <property type="component" value="Unassembled WGS sequence"/>
</dbReference>
<evidence type="ECO:0000313" key="3">
    <source>
        <dbReference type="Proteomes" id="UP000198778"/>
    </source>
</evidence>
<accession>A0A1H0HHZ1</accession>
<dbReference type="Pfam" id="PF12867">
    <property type="entry name" value="DinB_2"/>
    <property type="match status" value="1"/>
</dbReference>
<evidence type="ECO:0000313" key="2">
    <source>
        <dbReference type="EMBL" id="SDO18829.1"/>
    </source>
</evidence>
<dbReference type="OrthoDB" id="2964295at2"/>